<dbReference type="InterPro" id="IPR038231">
    <property type="entry name" value="MepB-like_sf"/>
</dbReference>
<gene>
    <name evidence="1" type="ORF">HZR21_08385</name>
</gene>
<dbReference type="Gene3D" id="3.40.1350.140">
    <property type="entry name" value="MepB-like"/>
    <property type="match status" value="1"/>
</dbReference>
<keyword evidence="2" id="KW-1185">Reference proteome</keyword>
<dbReference type="InterPro" id="IPR011235">
    <property type="entry name" value="MepB-like"/>
</dbReference>
<comment type="caution">
    <text evidence="1">The sequence shown here is derived from an EMBL/GenBank/DDBJ whole genome shotgun (WGS) entry which is preliminary data.</text>
</comment>
<proteinExistence type="predicted"/>
<evidence type="ECO:0000313" key="1">
    <source>
        <dbReference type="EMBL" id="MBA0017135.1"/>
    </source>
</evidence>
<evidence type="ECO:0000313" key="2">
    <source>
        <dbReference type="Proteomes" id="UP000530186"/>
    </source>
</evidence>
<dbReference type="AlphaFoldDB" id="A0A7V8N1U6"/>
<dbReference type="EMBL" id="JACBNY010000015">
    <property type="protein sequence ID" value="MBA0017135.1"/>
    <property type="molecule type" value="Genomic_DNA"/>
</dbReference>
<dbReference type="Pfam" id="PF08877">
    <property type="entry name" value="MepB-like"/>
    <property type="match status" value="1"/>
</dbReference>
<name>A0A7V8N1U6_9LACT</name>
<accession>A0A7V8N1U6</accession>
<reference evidence="1 2" key="1">
    <citation type="submission" date="2020-07" db="EMBL/GenBank/DDBJ databases">
        <authorList>
            <person name="Hilgarth M."/>
            <person name="Werum V."/>
            <person name="Vogel R.F."/>
        </authorList>
    </citation>
    <scope>NUCLEOTIDE SEQUENCE [LARGE SCALE GENOMIC DNA]</scope>
    <source>
        <strain evidence="1 2">DSM 28961</strain>
    </source>
</reference>
<sequence>MKSINLIKELLNYLGKLSISKIKVEQQNAAYEGTYFELNGHQYRSRLAKMTPKKKGYFVVFWEKDDKNQNQPYEFADSPDKLIISVIDGHLQGQFIFPKSILLEKGILSGPNQTGKMATRVYPSWVKDLNPSAQKTQNWQVPYFIDLSSEVDCHILKTLYYS</sequence>
<dbReference type="PIRSF" id="PIRSF032285">
    <property type="entry name" value="UCP032285"/>
    <property type="match status" value="1"/>
</dbReference>
<organism evidence="1 2">
    <name type="scientific">Pseudolactococcus laudensis</name>
    <dbReference type="NCBI Taxonomy" id="1494461"/>
    <lineage>
        <taxon>Bacteria</taxon>
        <taxon>Bacillati</taxon>
        <taxon>Bacillota</taxon>
        <taxon>Bacilli</taxon>
        <taxon>Lactobacillales</taxon>
        <taxon>Streptococcaceae</taxon>
        <taxon>Pseudolactococcus</taxon>
    </lineage>
</organism>
<protein>
    <submittedName>
        <fullName evidence="1">MepB family protein</fullName>
    </submittedName>
</protein>
<dbReference type="RefSeq" id="WP_180747263.1">
    <property type="nucleotide sequence ID" value="NZ_CBCRWQ010000014.1"/>
</dbReference>
<dbReference type="GeneID" id="303195533"/>
<dbReference type="Proteomes" id="UP000530186">
    <property type="component" value="Unassembled WGS sequence"/>
</dbReference>